<proteinExistence type="predicted"/>
<reference evidence="4 6" key="2">
    <citation type="submission" date="2021-03" db="EMBL/GenBank/DDBJ databases">
        <title>Mucilaginibacter strains isolated from gold and copper mining confer multi heavy-metal resistance.</title>
        <authorList>
            <person name="Li Y."/>
        </authorList>
    </citation>
    <scope>NUCLEOTIDE SEQUENCE [LARGE SCALE GENOMIC DNA]</scope>
    <source>
        <strain evidence="4 6">P2-4</strain>
    </source>
</reference>
<organism evidence="3 5">
    <name type="scientific">Mucilaginibacter rubeus</name>
    <dbReference type="NCBI Taxonomy" id="2027860"/>
    <lineage>
        <taxon>Bacteria</taxon>
        <taxon>Pseudomonadati</taxon>
        <taxon>Bacteroidota</taxon>
        <taxon>Sphingobacteriia</taxon>
        <taxon>Sphingobacteriales</taxon>
        <taxon>Sphingobacteriaceae</taxon>
        <taxon>Mucilaginibacter</taxon>
    </lineage>
</organism>
<reference evidence="3 5" key="1">
    <citation type="submission" date="2019-08" db="EMBL/GenBank/DDBJ databases">
        <title>Comparative genome analysis confer to the adaptation heavy metal polluted environment.</title>
        <authorList>
            <person name="Li Y."/>
        </authorList>
    </citation>
    <scope>NUCLEOTIDE SEQUENCE [LARGE SCALE GENOMIC DNA]</scope>
    <source>
        <strain evidence="3 5">P2</strain>
    </source>
</reference>
<dbReference type="PANTHER" id="PTHR36933">
    <property type="entry name" value="SLL0788 PROTEIN"/>
    <property type="match status" value="1"/>
</dbReference>
<dbReference type="Proteomes" id="UP000250557">
    <property type="component" value="Chromosome"/>
</dbReference>
<accession>A0AAE6MKP9</accession>
<dbReference type="InterPro" id="IPR012347">
    <property type="entry name" value="Ferritin-like"/>
</dbReference>
<evidence type="ECO:0000313" key="5">
    <source>
        <dbReference type="Proteomes" id="UP000250557"/>
    </source>
</evidence>
<dbReference type="EMBL" id="CP043451">
    <property type="protein sequence ID" value="QEM07053.1"/>
    <property type="molecule type" value="Genomic_DNA"/>
</dbReference>
<evidence type="ECO:0000313" key="4">
    <source>
        <dbReference type="EMBL" id="QTE50403.1"/>
    </source>
</evidence>
<protein>
    <submittedName>
        <fullName evidence="3">DUF305 domain-containing protein</fullName>
    </submittedName>
</protein>
<dbReference type="Pfam" id="PF03713">
    <property type="entry name" value="DUF305"/>
    <property type="match status" value="1"/>
</dbReference>
<evidence type="ECO:0000313" key="6">
    <source>
        <dbReference type="Proteomes" id="UP000663940"/>
    </source>
</evidence>
<evidence type="ECO:0000313" key="3">
    <source>
        <dbReference type="EMBL" id="QEM07053.1"/>
    </source>
</evidence>
<keyword evidence="1" id="KW-0732">Signal</keyword>
<dbReference type="RefSeq" id="WP_112658191.1">
    <property type="nucleotide sequence ID" value="NZ_CP043451.1"/>
</dbReference>
<feature type="signal peptide" evidence="1">
    <location>
        <begin position="1"/>
        <end position="21"/>
    </location>
</feature>
<feature type="domain" description="DUF305" evidence="2">
    <location>
        <begin position="59"/>
        <end position="200"/>
    </location>
</feature>
<dbReference type="PANTHER" id="PTHR36933:SF1">
    <property type="entry name" value="SLL0788 PROTEIN"/>
    <property type="match status" value="1"/>
</dbReference>
<evidence type="ECO:0000256" key="1">
    <source>
        <dbReference type="SAM" id="SignalP"/>
    </source>
</evidence>
<feature type="chain" id="PRO_5042030191" evidence="1">
    <location>
        <begin position="22"/>
        <end position="206"/>
    </location>
</feature>
<sequence length="206" mass="23158">MKILFKLSILTAFMAICSACKKDNSNQLQLQAHDQNQMMAIMHATMAKMDTLKMTKDPDNDFALMMRIHHQGAIDMANLELKSGTDATMKQMAQSIITAQQTEIAQLTSFLKSHPAHGNDPDFDMQQMMDMQKGMKQADLQIIDGRIDHDFAILMIGHHQTATENSRLELLKGSENAMKTMAQSIIDSQTKEIGQFQDWLLANGNK</sequence>
<gene>
    <name evidence="3" type="ORF">DIU31_027410</name>
    <name evidence="4" type="ORF">J3L21_33620</name>
</gene>
<dbReference type="InterPro" id="IPR005183">
    <property type="entry name" value="DUF305_CopM-like"/>
</dbReference>
<dbReference type="AlphaFoldDB" id="A0AAE6MKP9"/>
<dbReference type="EMBL" id="CP071880">
    <property type="protein sequence ID" value="QTE50403.1"/>
    <property type="molecule type" value="Genomic_DNA"/>
</dbReference>
<name>A0AAE6MKP9_9SPHI</name>
<keyword evidence="6" id="KW-1185">Reference proteome</keyword>
<evidence type="ECO:0000259" key="2">
    <source>
        <dbReference type="Pfam" id="PF03713"/>
    </source>
</evidence>
<dbReference type="Proteomes" id="UP000663940">
    <property type="component" value="Chromosome"/>
</dbReference>
<dbReference type="Gene3D" id="1.20.1260.10">
    <property type="match status" value="2"/>
</dbReference>